<feature type="transmembrane region" description="Helical" evidence="1">
    <location>
        <begin position="210"/>
        <end position="229"/>
    </location>
</feature>
<proteinExistence type="predicted"/>
<keyword evidence="1" id="KW-0472">Membrane</keyword>
<dbReference type="AlphaFoldDB" id="A0A9X1VA65"/>
<feature type="transmembrane region" description="Helical" evidence="1">
    <location>
        <begin position="111"/>
        <end position="138"/>
    </location>
</feature>
<feature type="transmembrane region" description="Helical" evidence="1">
    <location>
        <begin position="12"/>
        <end position="35"/>
    </location>
</feature>
<feature type="transmembrane region" description="Helical" evidence="1">
    <location>
        <begin position="271"/>
        <end position="290"/>
    </location>
</feature>
<feature type="transmembrane region" description="Helical" evidence="1">
    <location>
        <begin position="145"/>
        <end position="164"/>
    </location>
</feature>
<protein>
    <submittedName>
        <fullName evidence="2">Uncharacterized protein</fullName>
    </submittedName>
</protein>
<gene>
    <name evidence="2" type="ORF">MM817_02833</name>
</gene>
<feature type="transmembrane region" description="Helical" evidence="1">
    <location>
        <begin position="176"/>
        <end position="198"/>
    </location>
</feature>
<dbReference type="EMBL" id="JALBUF010000016">
    <property type="protein sequence ID" value="MCI0184536.1"/>
    <property type="molecule type" value="Genomic_DNA"/>
</dbReference>
<comment type="caution">
    <text evidence="2">The sequence shown here is derived from an EMBL/GenBank/DDBJ whole genome shotgun (WGS) entry which is preliminary data.</text>
</comment>
<feature type="transmembrane region" description="Helical" evidence="1">
    <location>
        <begin position="322"/>
        <end position="345"/>
    </location>
</feature>
<keyword evidence="1" id="KW-1133">Transmembrane helix</keyword>
<evidence type="ECO:0000313" key="3">
    <source>
        <dbReference type="Proteomes" id="UP001139263"/>
    </source>
</evidence>
<sequence>MKDTASFLNTYYLSLFELVGAIVFLVIFKVVMLLVMEKMSKSLADNSHPEDLKAKKKAIHIPVQYRMIKHSIATFLLISGLLQIRPSILFIQPSTWLVHQQMGVGSAYDTFLTFFMHHGMWINIWSVVIQLSLAGLLWSFRQVTITRIMGGFVFLFGLFTWVYAEDLGRIGAPNPTFLAGSPGTGILLAITVALLWIPLNSWRTLLMRDLVVYVNAGYWFLFGIVQWLPFHSFWSGKGYQIMIALHPVHTPVWLFRLFAQVNLWGMHHGGIATFMLGIIALGLAVMWLFTKWRSGLTGFVASITWMILFVLWIVFQSAGFRGAFALAFGPQPLLAIWVAVSFLFYSREKIPQH</sequence>
<name>A0A9X1VA65_9BACL</name>
<reference evidence="2" key="1">
    <citation type="submission" date="2022-03" db="EMBL/GenBank/DDBJ databases">
        <title>Draft Genome Sequence of Firmicute Strain S0AB, a Heterotrophic Iron/Sulfur-Oxidizing Extreme Acidophile.</title>
        <authorList>
            <person name="Vergara E."/>
            <person name="Pakostova E."/>
            <person name="Johnson D.B."/>
            <person name="Holmes D.S."/>
        </authorList>
    </citation>
    <scope>NUCLEOTIDE SEQUENCE</scope>
    <source>
        <strain evidence="2">S0AB</strain>
    </source>
</reference>
<evidence type="ECO:0000313" key="2">
    <source>
        <dbReference type="EMBL" id="MCI0184536.1"/>
    </source>
</evidence>
<keyword evidence="3" id="KW-1185">Reference proteome</keyword>
<keyword evidence="1" id="KW-0812">Transmembrane</keyword>
<dbReference type="RefSeq" id="WP_241716292.1">
    <property type="nucleotide sequence ID" value="NZ_JALBUF010000016.1"/>
</dbReference>
<accession>A0A9X1VA65</accession>
<organism evidence="2 3">
    <name type="scientific">Sulfoacidibacillus ferrooxidans</name>
    <dbReference type="NCBI Taxonomy" id="2005001"/>
    <lineage>
        <taxon>Bacteria</taxon>
        <taxon>Bacillati</taxon>
        <taxon>Bacillota</taxon>
        <taxon>Bacilli</taxon>
        <taxon>Bacillales</taxon>
        <taxon>Alicyclobacillaceae</taxon>
        <taxon>Sulfoacidibacillus</taxon>
    </lineage>
</organism>
<evidence type="ECO:0000256" key="1">
    <source>
        <dbReference type="SAM" id="Phobius"/>
    </source>
</evidence>
<dbReference type="Proteomes" id="UP001139263">
    <property type="component" value="Unassembled WGS sequence"/>
</dbReference>
<feature type="transmembrane region" description="Helical" evidence="1">
    <location>
        <begin position="296"/>
        <end position="315"/>
    </location>
</feature>